<name>A0A9D4JJH7_DREPO</name>
<sequence length="103" mass="11906">MFIDKSGIHGVHIESDDKDIYVNKTVEISFNPLVRKAALFGMDETSYVSLDVRTDDQRDIRITDKEMCTWFETVLTGSDNKFHVNGKSYMLPYYYNNKGHACD</sequence>
<reference evidence="1" key="1">
    <citation type="journal article" date="2019" name="bioRxiv">
        <title>The Genome of the Zebra Mussel, Dreissena polymorpha: A Resource for Invasive Species Research.</title>
        <authorList>
            <person name="McCartney M.A."/>
            <person name="Auch B."/>
            <person name="Kono T."/>
            <person name="Mallez S."/>
            <person name="Zhang Y."/>
            <person name="Obille A."/>
            <person name="Becker A."/>
            <person name="Abrahante J.E."/>
            <person name="Garbe J."/>
            <person name="Badalamenti J.P."/>
            <person name="Herman A."/>
            <person name="Mangelson H."/>
            <person name="Liachko I."/>
            <person name="Sullivan S."/>
            <person name="Sone E.D."/>
            <person name="Koren S."/>
            <person name="Silverstein K.A.T."/>
            <person name="Beckman K.B."/>
            <person name="Gohl D.M."/>
        </authorList>
    </citation>
    <scope>NUCLEOTIDE SEQUENCE</scope>
    <source>
        <strain evidence="1">Duluth1</strain>
        <tissue evidence="1">Whole animal</tissue>
    </source>
</reference>
<proteinExistence type="predicted"/>
<dbReference type="EMBL" id="JAIWYP010000006">
    <property type="protein sequence ID" value="KAH3809752.1"/>
    <property type="molecule type" value="Genomic_DNA"/>
</dbReference>
<evidence type="ECO:0000313" key="2">
    <source>
        <dbReference type="Proteomes" id="UP000828390"/>
    </source>
</evidence>
<organism evidence="1 2">
    <name type="scientific">Dreissena polymorpha</name>
    <name type="common">Zebra mussel</name>
    <name type="synonym">Mytilus polymorpha</name>
    <dbReference type="NCBI Taxonomy" id="45954"/>
    <lineage>
        <taxon>Eukaryota</taxon>
        <taxon>Metazoa</taxon>
        <taxon>Spiralia</taxon>
        <taxon>Lophotrochozoa</taxon>
        <taxon>Mollusca</taxon>
        <taxon>Bivalvia</taxon>
        <taxon>Autobranchia</taxon>
        <taxon>Heteroconchia</taxon>
        <taxon>Euheterodonta</taxon>
        <taxon>Imparidentia</taxon>
        <taxon>Neoheterodontei</taxon>
        <taxon>Myida</taxon>
        <taxon>Dreissenoidea</taxon>
        <taxon>Dreissenidae</taxon>
        <taxon>Dreissena</taxon>
    </lineage>
</organism>
<accession>A0A9D4JJH7</accession>
<evidence type="ECO:0000313" key="1">
    <source>
        <dbReference type="EMBL" id="KAH3809752.1"/>
    </source>
</evidence>
<dbReference type="Proteomes" id="UP000828390">
    <property type="component" value="Unassembled WGS sequence"/>
</dbReference>
<gene>
    <name evidence="1" type="ORF">DPMN_138130</name>
</gene>
<keyword evidence="2" id="KW-1185">Reference proteome</keyword>
<reference evidence="1" key="2">
    <citation type="submission" date="2020-11" db="EMBL/GenBank/DDBJ databases">
        <authorList>
            <person name="McCartney M.A."/>
            <person name="Auch B."/>
            <person name="Kono T."/>
            <person name="Mallez S."/>
            <person name="Becker A."/>
            <person name="Gohl D.M."/>
            <person name="Silverstein K.A.T."/>
            <person name="Koren S."/>
            <person name="Bechman K.B."/>
            <person name="Herman A."/>
            <person name="Abrahante J.E."/>
            <person name="Garbe J."/>
        </authorList>
    </citation>
    <scope>NUCLEOTIDE SEQUENCE</scope>
    <source>
        <strain evidence="1">Duluth1</strain>
        <tissue evidence="1">Whole animal</tissue>
    </source>
</reference>
<protein>
    <submittedName>
        <fullName evidence="1">Uncharacterized protein</fullName>
    </submittedName>
</protein>
<comment type="caution">
    <text evidence="1">The sequence shown here is derived from an EMBL/GenBank/DDBJ whole genome shotgun (WGS) entry which is preliminary data.</text>
</comment>
<dbReference type="AlphaFoldDB" id="A0A9D4JJH7"/>